<dbReference type="InterPro" id="IPR045218">
    <property type="entry name" value="DA1-like"/>
</dbReference>
<gene>
    <name evidence="2" type="ORF">B0I29_102301</name>
</gene>
<name>A0A327ZKD9_9ACTN</name>
<protein>
    <submittedName>
        <fullName evidence="2">Protein DA1</fullName>
    </submittedName>
</protein>
<dbReference type="PANTHER" id="PTHR24209:SF7">
    <property type="entry name" value="PROTEIN DA1-RELATED 2"/>
    <property type="match status" value="1"/>
</dbReference>
<dbReference type="RefSeq" id="WP_111647634.1">
    <property type="nucleotide sequence ID" value="NZ_JACHWI010000003.1"/>
</dbReference>
<dbReference type="Proteomes" id="UP000249341">
    <property type="component" value="Unassembled WGS sequence"/>
</dbReference>
<feature type="domain" description="Protein DA1-like" evidence="1">
    <location>
        <begin position="137"/>
        <end position="172"/>
    </location>
</feature>
<reference evidence="2 3" key="1">
    <citation type="submission" date="2018-06" db="EMBL/GenBank/DDBJ databases">
        <title>Genomic Encyclopedia of Type Strains, Phase III (KMG-III): the genomes of soil and plant-associated and newly described type strains.</title>
        <authorList>
            <person name="Whitman W."/>
        </authorList>
    </citation>
    <scope>NUCLEOTIDE SEQUENCE [LARGE SCALE GENOMIC DNA]</scope>
    <source>
        <strain evidence="2 3">CGMCC 4.7090</strain>
    </source>
</reference>
<proteinExistence type="predicted"/>
<dbReference type="Pfam" id="PF12315">
    <property type="entry name" value="DA1-like"/>
    <property type="match status" value="2"/>
</dbReference>
<organism evidence="2 3">
    <name type="scientific">Actinoplanes lutulentus</name>
    <dbReference type="NCBI Taxonomy" id="1287878"/>
    <lineage>
        <taxon>Bacteria</taxon>
        <taxon>Bacillati</taxon>
        <taxon>Actinomycetota</taxon>
        <taxon>Actinomycetes</taxon>
        <taxon>Micromonosporales</taxon>
        <taxon>Micromonosporaceae</taxon>
        <taxon>Actinoplanes</taxon>
    </lineage>
</organism>
<evidence type="ECO:0000313" key="2">
    <source>
        <dbReference type="EMBL" id="RAK42476.1"/>
    </source>
</evidence>
<accession>A0A327ZKD9</accession>
<dbReference type="EMBL" id="QLMJ01000002">
    <property type="protein sequence ID" value="RAK42476.1"/>
    <property type="molecule type" value="Genomic_DNA"/>
</dbReference>
<dbReference type="AlphaFoldDB" id="A0A327ZKD9"/>
<comment type="caution">
    <text evidence="2">The sequence shown here is derived from an EMBL/GenBank/DDBJ whole genome shotgun (WGS) entry which is preliminary data.</text>
</comment>
<feature type="domain" description="Protein DA1-like" evidence="1">
    <location>
        <begin position="68"/>
        <end position="129"/>
    </location>
</feature>
<evidence type="ECO:0000313" key="3">
    <source>
        <dbReference type="Proteomes" id="UP000249341"/>
    </source>
</evidence>
<sequence length="178" mass="19052">MAGFPPDPARTAVTSQDGVKAALPAVRAGLRAMGLRLTVPVRVRLVGPDEMASMTGSHAGRVLGWTIVTDTEVVDLAVLAGLDGPEFGAVVAHEYMHAWMTQRRFGRVSLPIAEGLSQLAADGWLERQSDPRARTLRAAIAADPDPVYGDGFRRVRAAVKRHGLMPVLRTVRSRGALP</sequence>
<keyword evidence="3" id="KW-1185">Reference proteome</keyword>
<dbReference type="OrthoDB" id="1120323at2"/>
<dbReference type="PANTHER" id="PTHR24209">
    <property type="entry name" value="PROTEIN DA1-RELATED 2"/>
    <property type="match status" value="1"/>
</dbReference>
<dbReference type="GO" id="GO:0043130">
    <property type="term" value="F:ubiquitin binding"/>
    <property type="evidence" value="ECO:0007669"/>
    <property type="project" value="TreeGrafter"/>
</dbReference>
<evidence type="ECO:0000259" key="1">
    <source>
        <dbReference type="Pfam" id="PF12315"/>
    </source>
</evidence>
<dbReference type="InterPro" id="IPR022087">
    <property type="entry name" value="DA1-like_dom"/>
</dbReference>